<dbReference type="SUPFAM" id="SSF47413">
    <property type="entry name" value="lambda repressor-like DNA-binding domains"/>
    <property type="match status" value="1"/>
</dbReference>
<dbReference type="PANTHER" id="PTHR46558">
    <property type="entry name" value="TRACRIPTIONAL REGULATORY PROTEIN-RELATED-RELATED"/>
    <property type="match status" value="1"/>
</dbReference>
<evidence type="ECO:0000313" key="4">
    <source>
        <dbReference type="Proteomes" id="UP001330749"/>
    </source>
</evidence>
<dbReference type="SMART" id="SM00530">
    <property type="entry name" value="HTH_XRE"/>
    <property type="match status" value="1"/>
</dbReference>
<comment type="caution">
    <text evidence="3">The sequence shown here is derived from an EMBL/GenBank/DDBJ whole genome shotgun (WGS) entry which is preliminary data.</text>
</comment>
<proteinExistence type="predicted"/>
<protein>
    <submittedName>
        <fullName evidence="3">Helix-turn-helix transcriptional regulator</fullName>
    </submittedName>
</protein>
<dbReference type="EMBL" id="JARMQG010000282">
    <property type="protein sequence ID" value="MED3564186.1"/>
    <property type="molecule type" value="Genomic_DNA"/>
</dbReference>
<dbReference type="Proteomes" id="UP001330749">
    <property type="component" value="Unassembled WGS sequence"/>
</dbReference>
<name>A0ABU6ND71_9BACI</name>
<dbReference type="CDD" id="cd00093">
    <property type="entry name" value="HTH_XRE"/>
    <property type="match status" value="1"/>
</dbReference>
<dbReference type="RefSeq" id="WP_327969305.1">
    <property type="nucleotide sequence ID" value="NZ_JARMQG010000282.1"/>
</dbReference>
<dbReference type="InterPro" id="IPR001387">
    <property type="entry name" value="Cro/C1-type_HTH"/>
</dbReference>
<dbReference type="Gene3D" id="1.10.260.40">
    <property type="entry name" value="lambda repressor-like DNA-binding domains"/>
    <property type="match status" value="1"/>
</dbReference>
<sequence>MEDIFAIRFKELRMKNNLSMQAMGEKLGLGKSIIAAYESGEKKPKLPRLAEIADIFNVSADYLLGITDEPFGKKQTRNLAILLSESSDFHYNGIPLSEPDLKLFNALLERILKDVKSVSNDSRNEV</sequence>
<feature type="domain" description="HTH cro/C1-type" evidence="2">
    <location>
        <begin position="9"/>
        <end position="63"/>
    </location>
</feature>
<accession>A0ABU6ND71</accession>
<gene>
    <name evidence="3" type="ORF">P4447_17340</name>
</gene>
<keyword evidence="1" id="KW-0238">DNA-binding</keyword>
<dbReference type="PROSITE" id="PS50943">
    <property type="entry name" value="HTH_CROC1"/>
    <property type="match status" value="1"/>
</dbReference>
<evidence type="ECO:0000259" key="2">
    <source>
        <dbReference type="PROSITE" id="PS50943"/>
    </source>
</evidence>
<evidence type="ECO:0000256" key="1">
    <source>
        <dbReference type="ARBA" id="ARBA00023125"/>
    </source>
</evidence>
<reference evidence="3 4" key="1">
    <citation type="submission" date="2023-03" db="EMBL/GenBank/DDBJ databases">
        <title>Bacillus Genome Sequencing.</title>
        <authorList>
            <person name="Dunlap C."/>
        </authorList>
    </citation>
    <scope>NUCLEOTIDE SEQUENCE [LARGE SCALE GENOMIC DNA]</scope>
    <source>
        <strain evidence="3 4">B-14544</strain>
    </source>
</reference>
<dbReference type="InterPro" id="IPR010982">
    <property type="entry name" value="Lambda_DNA-bd_dom_sf"/>
</dbReference>
<dbReference type="Pfam" id="PF01381">
    <property type="entry name" value="HTH_3"/>
    <property type="match status" value="1"/>
</dbReference>
<organism evidence="3 4">
    <name type="scientific">Bacillus xiapuensis</name>
    <dbReference type="NCBI Taxonomy" id="2014075"/>
    <lineage>
        <taxon>Bacteria</taxon>
        <taxon>Bacillati</taxon>
        <taxon>Bacillota</taxon>
        <taxon>Bacilli</taxon>
        <taxon>Bacillales</taxon>
        <taxon>Bacillaceae</taxon>
        <taxon>Bacillus</taxon>
    </lineage>
</organism>
<dbReference type="PANTHER" id="PTHR46558:SF14">
    <property type="entry name" value="HTH-TYPE TRANSCRIPTIONAL REGULATOR ANSR"/>
    <property type="match status" value="1"/>
</dbReference>
<keyword evidence="4" id="KW-1185">Reference proteome</keyword>
<evidence type="ECO:0000313" key="3">
    <source>
        <dbReference type="EMBL" id="MED3564186.1"/>
    </source>
</evidence>